<keyword evidence="3" id="KW-1185">Reference proteome</keyword>
<dbReference type="STRING" id="50990.A0A4Y7QI76"/>
<dbReference type="SUPFAM" id="SSF54909">
    <property type="entry name" value="Dimeric alpha+beta barrel"/>
    <property type="match status" value="1"/>
</dbReference>
<dbReference type="Gene3D" id="3.30.70.100">
    <property type="match status" value="2"/>
</dbReference>
<evidence type="ECO:0000313" key="3">
    <source>
        <dbReference type="Proteomes" id="UP000294933"/>
    </source>
</evidence>
<feature type="domain" description="ABM" evidence="1">
    <location>
        <begin position="21"/>
        <end position="71"/>
    </location>
</feature>
<protein>
    <recommendedName>
        <fullName evidence="1">ABM domain-containing protein</fullName>
    </recommendedName>
</protein>
<evidence type="ECO:0000313" key="2">
    <source>
        <dbReference type="EMBL" id="TDL27066.1"/>
    </source>
</evidence>
<organism evidence="2 3">
    <name type="scientific">Rickenella mellea</name>
    <dbReference type="NCBI Taxonomy" id="50990"/>
    <lineage>
        <taxon>Eukaryota</taxon>
        <taxon>Fungi</taxon>
        <taxon>Dikarya</taxon>
        <taxon>Basidiomycota</taxon>
        <taxon>Agaricomycotina</taxon>
        <taxon>Agaricomycetes</taxon>
        <taxon>Hymenochaetales</taxon>
        <taxon>Rickenellaceae</taxon>
        <taxon>Rickenella</taxon>
    </lineage>
</organism>
<dbReference type="OrthoDB" id="3830579at2759"/>
<dbReference type="VEuPathDB" id="FungiDB:BD410DRAFT_783226"/>
<dbReference type="EMBL" id="ML170160">
    <property type="protein sequence ID" value="TDL27066.1"/>
    <property type="molecule type" value="Genomic_DNA"/>
</dbReference>
<evidence type="ECO:0000259" key="1">
    <source>
        <dbReference type="Pfam" id="PF03992"/>
    </source>
</evidence>
<reference evidence="2 3" key="1">
    <citation type="submission" date="2018-06" db="EMBL/GenBank/DDBJ databases">
        <title>A transcriptomic atlas of mushroom development highlights an independent origin of complex multicellularity.</title>
        <authorList>
            <consortium name="DOE Joint Genome Institute"/>
            <person name="Krizsan K."/>
            <person name="Almasi E."/>
            <person name="Merenyi Z."/>
            <person name="Sahu N."/>
            <person name="Viragh M."/>
            <person name="Koszo T."/>
            <person name="Mondo S."/>
            <person name="Kiss B."/>
            <person name="Balint B."/>
            <person name="Kues U."/>
            <person name="Barry K."/>
            <person name="Hegedus J.C."/>
            <person name="Henrissat B."/>
            <person name="Johnson J."/>
            <person name="Lipzen A."/>
            <person name="Ohm R."/>
            <person name="Nagy I."/>
            <person name="Pangilinan J."/>
            <person name="Yan J."/>
            <person name="Xiong Y."/>
            <person name="Grigoriev I.V."/>
            <person name="Hibbett D.S."/>
            <person name="Nagy L.G."/>
        </authorList>
    </citation>
    <scope>NUCLEOTIDE SEQUENCE [LARGE SCALE GENOMIC DNA]</scope>
    <source>
        <strain evidence="2 3">SZMC22713</strain>
    </source>
</reference>
<dbReference type="AlphaFoldDB" id="A0A4Y7QI76"/>
<proteinExistence type="predicted"/>
<dbReference type="InterPro" id="IPR007138">
    <property type="entry name" value="ABM_dom"/>
</dbReference>
<gene>
    <name evidence="2" type="ORF">BD410DRAFT_783226</name>
</gene>
<dbReference type="InterPro" id="IPR011008">
    <property type="entry name" value="Dimeric_a/b-barrel"/>
</dbReference>
<name>A0A4Y7QI76_9AGAM</name>
<dbReference type="Pfam" id="PF03992">
    <property type="entry name" value="ABM"/>
    <property type="match status" value="1"/>
</dbReference>
<dbReference type="Proteomes" id="UP000294933">
    <property type="component" value="Unassembled WGS sequence"/>
</dbReference>
<sequence length="192" mass="21140">MITEIVVFSNYVINETHDNGVAILKEQDGCKRVFYGSQVEDPTTGYWVIEWDTIEKHKEFQASEGYKAFVEGGKDVGKVVKMLHVPLEPADDYTGAFTAPVTEISLTTLKPGVEAKDFEATVNIIYGAAKGTVDGSVSGKTVENEREYVLVYGWKSVQLHKDAISPPQAQEILAVLYKQADLDVKHATLKAA</sequence>
<accession>A0A4Y7QI76</accession>